<feature type="region of interest" description="Disordered" evidence="11">
    <location>
        <begin position="492"/>
        <end position="528"/>
    </location>
</feature>
<evidence type="ECO:0000256" key="5">
    <source>
        <dbReference type="ARBA" id="ARBA00022806"/>
    </source>
</evidence>
<dbReference type="InterPro" id="IPR014001">
    <property type="entry name" value="Helicase_ATP-bd"/>
</dbReference>
<sequence length="862" mass="90785">MYAALRRAAPLRRHAVSALAAAVLQQQQAALGAVVPRPPLAATAAAAWFHSSPAWLGFRETGAAGAAARPEFAADDGPFFEEEKRSAGSAGAADEGLEIAKLGISPKIVNQLAQKGITKLFPIQRAVLEPAMQGRDMIGRAKTGTGKTLAFGIPIMDAIIRNNEKHKPGKFPLAIVLAPTRELAKQVEREFLDSSPLETICVYGGTPISQQMRKLNYGVDVVIGTPGRVIDLLKRGSLSLSDIRYVVLDEADQMLSVGFDQDVETILERVPPQRQTLMFSATMPVWIRKLTQKFLKNPVTVDLVGEDDQKLAEGITLYSVSAENCEKPAVLGKLIEEYAKGGKCIVFTQTKRDADRLSYTMSRSFQCEALHGDISQVQRERTLKGFRDGRFNILIATDVAARGLDIPNVDLVIHYELPNSSEIFVHRSGRTGRAGKKGTAIVMYGHSQSRSIRVIEQDVGSNFNQLPKFNVEGSDLLGGDFDSYGGGGFGRDGGRSRSFGGRGGGFGGGRSGGFGRSGGGGGFGDSGFGRSGGGFGDSGFGRSGGGGFGDSGFGRSGGGGFGDSGFGRSSGGFGESGFGRSGGGDSGSGRSSFGRSGGFGDSGSGRFGSSGSGGFGSFGDSSGLIDQHDGHYIHNTWFFLLSPSCMGNPARPPSKAAAASPLQAVVSTVATAQILRASGYSAAEPAALRALSDITGRYIASLGHVATALAEARGRTEPNVVDVVLALEDHVQGGFPGAYDPVRPVLLSGALAELAGFITVVREVPFAKPLPRREAGDRKRWESFATAGEEPPLRHVPLWLPCFPTGWEKDHRMRGCGKAEAKGEEEDTGEVVTVMPANGNSSGMVRRGAVPKKREKVSFSLP</sequence>
<dbReference type="PROSITE" id="PS51192">
    <property type="entry name" value="HELICASE_ATP_BIND_1"/>
    <property type="match status" value="1"/>
</dbReference>
<dbReference type="InterPro" id="IPR006565">
    <property type="entry name" value="BTP"/>
</dbReference>
<dbReference type="InterPro" id="IPR044742">
    <property type="entry name" value="DEAD/DEAH_RhlB"/>
</dbReference>
<evidence type="ECO:0000256" key="10">
    <source>
        <dbReference type="PROSITE-ProRule" id="PRU00552"/>
    </source>
</evidence>
<dbReference type="InterPro" id="IPR050079">
    <property type="entry name" value="DEAD_box_RNA_helicase"/>
</dbReference>
<proteinExistence type="inferred from homology"/>
<dbReference type="PANTHER" id="PTHR47959:SF23">
    <property type="entry name" value="HELICASE ATP-BINDING DOMAIN-CONTAINING PROTEIN"/>
    <property type="match status" value="1"/>
</dbReference>
<feature type="compositionally biased region" description="Gly residues" evidence="11">
    <location>
        <begin position="572"/>
        <end position="587"/>
    </location>
</feature>
<evidence type="ECO:0000256" key="3">
    <source>
        <dbReference type="ARBA" id="ARBA00022741"/>
    </source>
</evidence>
<evidence type="ECO:0000256" key="2">
    <source>
        <dbReference type="ARBA" id="ARBA00006517"/>
    </source>
</evidence>
<dbReference type="CDD" id="cd00268">
    <property type="entry name" value="DEADc"/>
    <property type="match status" value="1"/>
</dbReference>
<keyword evidence="4" id="KW-0378">Hydrolase</keyword>
<evidence type="ECO:0000259" key="13">
    <source>
        <dbReference type="PROSITE" id="PS51194"/>
    </source>
</evidence>
<dbReference type="InterPro" id="IPR009072">
    <property type="entry name" value="Histone-fold"/>
</dbReference>
<dbReference type="CDD" id="cd18787">
    <property type="entry name" value="SF2_C_DEAD"/>
    <property type="match status" value="1"/>
</dbReference>
<dbReference type="Pfam" id="PF00270">
    <property type="entry name" value="DEAD"/>
    <property type="match status" value="1"/>
</dbReference>
<keyword evidence="16" id="KW-1185">Reference proteome</keyword>
<comment type="similarity">
    <text evidence="2">Belongs to the DEAD box helicase family. DDX21/DDX50 subfamily.</text>
</comment>
<dbReference type="InterPro" id="IPR014014">
    <property type="entry name" value="RNA_helicase_DEAD_Q_motif"/>
</dbReference>
<reference evidence="15" key="2">
    <citation type="submission" date="2021-12" db="EMBL/GenBank/DDBJ databases">
        <title>Resequencing data analysis of finger millet.</title>
        <authorList>
            <person name="Hatakeyama M."/>
            <person name="Aluri S."/>
            <person name="Balachadran M.T."/>
            <person name="Sivarajan S.R."/>
            <person name="Poveda L."/>
            <person name="Shimizu-Inatsugi R."/>
            <person name="Schlapbach R."/>
            <person name="Sreeman S.M."/>
            <person name="Shimizu K.K."/>
        </authorList>
    </citation>
    <scope>NUCLEOTIDE SEQUENCE</scope>
</reference>
<dbReference type="GO" id="GO:0005829">
    <property type="term" value="C:cytosol"/>
    <property type="evidence" value="ECO:0007669"/>
    <property type="project" value="TreeGrafter"/>
</dbReference>
<keyword evidence="3" id="KW-0547">Nucleotide-binding</keyword>
<dbReference type="GO" id="GO:0005524">
    <property type="term" value="F:ATP binding"/>
    <property type="evidence" value="ECO:0007669"/>
    <property type="project" value="UniProtKB-KW"/>
</dbReference>
<dbReference type="SMART" id="SM00490">
    <property type="entry name" value="HELICc"/>
    <property type="match status" value="1"/>
</dbReference>
<evidence type="ECO:0000259" key="12">
    <source>
        <dbReference type="PROSITE" id="PS51192"/>
    </source>
</evidence>
<keyword evidence="8" id="KW-0804">Transcription</keyword>
<dbReference type="SUPFAM" id="SSF52540">
    <property type="entry name" value="P-loop containing nucleoside triphosphate hydrolases"/>
    <property type="match status" value="1"/>
</dbReference>
<keyword evidence="6" id="KW-0067">ATP-binding</keyword>
<evidence type="ECO:0000256" key="8">
    <source>
        <dbReference type="ARBA" id="ARBA00023163"/>
    </source>
</evidence>
<evidence type="ECO:0000256" key="9">
    <source>
        <dbReference type="ARBA" id="ARBA00023242"/>
    </source>
</evidence>
<organism evidence="15 16">
    <name type="scientific">Eleusine coracana subsp. coracana</name>
    <dbReference type="NCBI Taxonomy" id="191504"/>
    <lineage>
        <taxon>Eukaryota</taxon>
        <taxon>Viridiplantae</taxon>
        <taxon>Streptophyta</taxon>
        <taxon>Embryophyta</taxon>
        <taxon>Tracheophyta</taxon>
        <taxon>Spermatophyta</taxon>
        <taxon>Magnoliopsida</taxon>
        <taxon>Liliopsida</taxon>
        <taxon>Poales</taxon>
        <taxon>Poaceae</taxon>
        <taxon>PACMAD clade</taxon>
        <taxon>Chloridoideae</taxon>
        <taxon>Cynodonteae</taxon>
        <taxon>Eleusininae</taxon>
        <taxon>Eleusine</taxon>
    </lineage>
</organism>
<dbReference type="GO" id="GO:0016787">
    <property type="term" value="F:hydrolase activity"/>
    <property type="evidence" value="ECO:0007669"/>
    <property type="project" value="UniProtKB-KW"/>
</dbReference>
<dbReference type="AlphaFoldDB" id="A0AAV5FL25"/>
<dbReference type="PANTHER" id="PTHR47959">
    <property type="entry name" value="ATP-DEPENDENT RNA HELICASE RHLE-RELATED"/>
    <property type="match status" value="1"/>
</dbReference>
<dbReference type="CDD" id="cd00076">
    <property type="entry name" value="HFD_SF"/>
    <property type="match status" value="1"/>
</dbReference>
<evidence type="ECO:0000313" key="15">
    <source>
        <dbReference type="EMBL" id="GJN35482.1"/>
    </source>
</evidence>
<dbReference type="Gene3D" id="3.40.50.300">
    <property type="entry name" value="P-loop containing nucleotide triphosphate hydrolases"/>
    <property type="match status" value="2"/>
</dbReference>
<keyword evidence="9" id="KW-0539">Nucleus</keyword>
<feature type="compositionally biased region" description="Gly residues" evidence="11">
    <location>
        <begin position="595"/>
        <end position="606"/>
    </location>
</feature>
<feature type="region of interest" description="Disordered" evidence="11">
    <location>
        <begin position="820"/>
        <end position="862"/>
    </location>
</feature>
<evidence type="ECO:0000313" key="16">
    <source>
        <dbReference type="Proteomes" id="UP001054889"/>
    </source>
</evidence>
<evidence type="ECO:0000259" key="14">
    <source>
        <dbReference type="PROSITE" id="PS51195"/>
    </source>
</evidence>
<feature type="domain" description="Helicase ATP-binding" evidence="12">
    <location>
        <begin position="128"/>
        <end position="301"/>
    </location>
</feature>
<dbReference type="EMBL" id="BQKI01000088">
    <property type="protein sequence ID" value="GJN35482.1"/>
    <property type="molecule type" value="Genomic_DNA"/>
</dbReference>
<feature type="short sequence motif" description="Q motif" evidence="10">
    <location>
        <begin position="97"/>
        <end position="125"/>
    </location>
</feature>
<comment type="subcellular location">
    <subcellularLocation>
        <location evidence="1">Nucleus</location>
    </subcellularLocation>
</comment>
<evidence type="ECO:0000256" key="1">
    <source>
        <dbReference type="ARBA" id="ARBA00004123"/>
    </source>
</evidence>
<feature type="domain" description="Helicase C-terminal" evidence="13">
    <location>
        <begin position="330"/>
        <end position="477"/>
    </location>
</feature>
<evidence type="ECO:0000256" key="7">
    <source>
        <dbReference type="ARBA" id="ARBA00023015"/>
    </source>
</evidence>
<reference evidence="15" key="1">
    <citation type="journal article" date="2018" name="DNA Res.">
        <title>Multiple hybrid de novo genome assembly of finger millet, an orphan allotetraploid crop.</title>
        <authorList>
            <person name="Hatakeyama M."/>
            <person name="Aluri S."/>
            <person name="Balachadran M.T."/>
            <person name="Sivarajan S.R."/>
            <person name="Patrignani A."/>
            <person name="Gruter S."/>
            <person name="Poveda L."/>
            <person name="Shimizu-Inatsugi R."/>
            <person name="Baeten J."/>
            <person name="Francoijs K.J."/>
            <person name="Nataraja K.N."/>
            <person name="Reddy Y.A.N."/>
            <person name="Phadnis S."/>
            <person name="Ravikumar R.L."/>
            <person name="Schlapbach R."/>
            <person name="Sreeman S.M."/>
            <person name="Shimizu K.K."/>
        </authorList>
    </citation>
    <scope>NUCLEOTIDE SEQUENCE</scope>
</reference>
<dbReference type="Pfam" id="PF00271">
    <property type="entry name" value="Helicase_C"/>
    <property type="match status" value="1"/>
</dbReference>
<comment type="caution">
    <text evidence="15">The sequence shown here is derived from an EMBL/GenBank/DDBJ whole genome shotgun (WGS) entry which is preliminary data.</text>
</comment>
<dbReference type="GO" id="GO:0003724">
    <property type="term" value="F:RNA helicase activity"/>
    <property type="evidence" value="ECO:0007669"/>
    <property type="project" value="InterPro"/>
</dbReference>
<dbReference type="InterPro" id="IPR001650">
    <property type="entry name" value="Helicase_C-like"/>
</dbReference>
<dbReference type="Gene3D" id="1.10.20.10">
    <property type="entry name" value="Histone, subunit A"/>
    <property type="match status" value="1"/>
</dbReference>
<evidence type="ECO:0000256" key="11">
    <source>
        <dbReference type="SAM" id="MobiDB-lite"/>
    </source>
</evidence>
<dbReference type="GO" id="GO:0003676">
    <property type="term" value="F:nucleic acid binding"/>
    <property type="evidence" value="ECO:0007669"/>
    <property type="project" value="InterPro"/>
</dbReference>
<evidence type="ECO:0000256" key="6">
    <source>
        <dbReference type="ARBA" id="ARBA00022840"/>
    </source>
</evidence>
<dbReference type="SMART" id="SM00576">
    <property type="entry name" value="BTP"/>
    <property type="match status" value="1"/>
</dbReference>
<dbReference type="GO" id="GO:0046982">
    <property type="term" value="F:protein heterodimerization activity"/>
    <property type="evidence" value="ECO:0007669"/>
    <property type="project" value="InterPro"/>
</dbReference>
<dbReference type="PROSITE" id="PS51195">
    <property type="entry name" value="Q_MOTIF"/>
    <property type="match status" value="1"/>
</dbReference>
<dbReference type="GO" id="GO:0005634">
    <property type="term" value="C:nucleus"/>
    <property type="evidence" value="ECO:0007669"/>
    <property type="project" value="UniProtKB-SubCell"/>
</dbReference>
<feature type="domain" description="DEAD-box RNA helicase Q" evidence="14">
    <location>
        <begin position="97"/>
        <end position="125"/>
    </location>
</feature>
<evidence type="ECO:0000256" key="4">
    <source>
        <dbReference type="ARBA" id="ARBA00022801"/>
    </source>
</evidence>
<dbReference type="Proteomes" id="UP001054889">
    <property type="component" value="Unassembled WGS sequence"/>
</dbReference>
<accession>A0AAV5FL25</accession>
<keyword evidence="5" id="KW-0347">Helicase</keyword>
<name>A0AAV5FL25_ELECO</name>
<dbReference type="InterPro" id="IPR011545">
    <property type="entry name" value="DEAD/DEAH_box_helicase_dom"/>
</dbReference>
<evidence type="ECO:0008006" key="17">
    <source>
        <dbReference type="Google" id="ProtNLM"/>
    </source>
</evidence>
<gene>
    <name evidence="15" type="primary">gb24265</name>
    <name evidence="15" type="ORF">PR202_gb24265</name>
</gene>
<dbReference type="PROSITE" id="PS51194">
    <property type="entry name" value="HELICASE_CTER"/>
    <property type="match status" value="1"/>
</dbReference>
<keyword evidence="7" id="KW-0805">Transcription regulation</keyword>
<dbReference type="Pfam" id="PF07524">
    <property type="entry name" value="Bromo_TP"/>
    <property type="match status" value="1"/>
</dbReference>
<protein>
    <recommendedName>
        <fullName evidence="17">RNA helicase</fullName>
    </recommendedName>
</protein>
<feature type="region of interest" description="Disordered" evidence="11">
    <location>
        <begin position="572"/>
        <end position="606"/>
    </location>
</feature>
<dbReference type="InterPro" id="IPR027417">
    <property type="entry name" value="P-loop_NTPase"/>
</dbReference>
<feature type="compositionally biased region" description="Gly residues" evidence="11">
    <location>
        <begin position="500"/>
        <end position="528"/>
    </location>
</feature>
<dbReference type="SMART" id="SM00487">
    <property type="entry name" value="DEXDc"/>
    <property type="match status" value="1"/>
</dbReference>